<name>A0ABU1K1C7_9FLAO</name>
<keyword evidence="3" id="KW-1185">Reference proteome</keyword>
<dbReference type="EMBL" id="JAVDQA010000001">
    <property type="protein sequence ID" value="MDR6299401.1"/>
    <property type="molecule type" value="Genomic_DNA"/>
</dbReference>
<evidence type="ECO:0000313" key="3">
    <source>
        <dbReference type="Proteomes" id="UP001257659"/>
    </source>
</evidence>
<dbReference type="Proteomes" id="UP001257659">
    <property type="component" value="Unassembled WGS sequence"/>
</dbReference>
<gene>
    <name evidence="2" type="ORF">GGR31_000017</name>
</gene>
<protein>
    <recommendedName>
        <fullName evidence="4">Prepilin type IV endopeptidase peptidase domain-containing protein</fullName>
    </recommendedName>
</protein>
<evidence type="ECO:0008006" key="4">
    <source>
        <dbReference type="Google" id="ProtNLM"/>
    </source>
</evidence>
<feature type="transmembrane region" description="Helical" evidence="1">
    <location>
        <begin position="91"/>
        <end position="120"/>
    </location>
</feature>
<dbReference type="RefSeq" id="WP_309726055.1">
    <property type="nucleotide sequence ID" value="NZ_JAVDQA010000001.1"/>
</dbReference>
<feature type="transmembrane region" description="Helical" evidence="1">
    <location>
        <begin position="52"/>
        <end position="71"/>
    </location>
</feature>
<keyword evidence="1" id="KW-0812">Transmembrane</keyword>
<sequence length="166" mass="18996">MELLILNILLLVLLGGIVYQDFKYREIHVLLIVGIFFVALGLVWITDKELLAFLRPFLFVVVVTGGVWSYISIRQKKIIDPFSHHIGLGDILFFAAITPLFGLHSYILFFITGMILAILFSLVFKEYVKQRLIPLAGILACLLMLLKIVSWGLGKEIFYKFNFLMV</sequence>
<accession>A0ABU1K1C7</accession>
<dbReference type="Gene3D" id="1.20.120.1220">
    <property type="match status" value="1"/>
</dbReference>
<comment type="caution">
    <text evidence="2">The sequence shown here is derived from an EMBL/GenBank/DDBJ whole genome shotgun (WGS) entry which is preliminary data.</text>
</comment>
<keyword evidence="1" id="KW-1133">Transmembrane helix</keyword>
<proteinExistence type="predicted"/>
<reference evidence="2 3" key="1">
    <citation type="submission" date="2023-07" db="EMBL/GenBank/DDBJ databases">
        <title>Genomic Encyclopedia of Type Strains, Phase IV (KMG-IV): sequencing the most valuable type-strain genomes for metagenomic binning, comparative biology and taxonomic classification.</title>
        <authorList>
            <person name="Goeker M."/>
        </authorList>
    </citation>
    <scope>NUCLEOTIDE SEQUENCE [LARGE SCALE GENOMIC DNA]</scope>
    <source>
        <strain evidence="2 3">DSM 102814</strain>
    </source>
</reference>
<feature type="transmembrane region" description="Helical" evidence="1">
    <location>
        <begin position="132"/>
        <end position="153"/>
    </location>
</feature>
<keyword evidence="1" id="KW-0472">Membrane</keyword>
<organism evidence="2 3">
    <name type="scientific">Mesonia maritima</name>
    <dbReference type="NCBI Taxonomy" id="1793873"/>
    <lineage>
        <taxon>Bacteria</taxon>
        <taxon>Pseudomonadati</taxon>
        <taxon>Bacteroidota</taxon>
        <taxon>Flavobacteriia</taxon>
        <taxon>Flavobacteriales</taxon>
        <taxon>Flavobacteriaceae</taxon>
        <taxon>Mesonia</taxon>
    </lineage>
</organism>
<feature type="transmembrane region" description="Helical" evidence="1">
    <location>
        <begin position="28"/>
        <end position="45"/>
    </location>
</feature>
<evidence type="ECO:0000313" key="2">
    <source>
        <dbReference type="EMBL" id="MDR6299401.1"/>
    </source>
</evidence>
<evidence type="ECO:0000256" key="1">
    <source>
        <dbReference type="SAM" id="Phobius"/>
    </source>
</evidence>